<dbReference type="KEGG" id="sbro:GQF42_15415"/>
<dbReference type="EMBL" id="CP047020">
    <property type="protein sequence ID" value="QHA04488.1"/>
    <property type="molecule type" value="Genomic_DNA"/>
</dbReference>
<dbReference type="InterPro" id="IPR013762">
    <property type="entry name" value="Integrase-like_cat_sf"/>
</dbReference>
<organism evidence="6 7">
    <name type="scientific">Streptomyces broussonetiae</name>
    <dbReference type="NCBI Taxonomy" id="2686304"/>
    <lineage>
        <taxon>Bacteria</taxon>
        <taxon>Bacillati</taxon>
        <taxon>Actinomycetota</taxon>
        <taxon>Actinomycetes</taxon>
        <taxon>Kitasatosporales</taxon>
        <taxon>Streptomycetaceae</taxon>
        <taxon>Streptomyces</taxon>
    </lineage>
</organism>
<keyword evidence="7" id="KW-1185">Reference proteome</keyword>
<evidence type="ECO:0000256" key="2">
    <source>
        <dbReference type="ARBA" id="ARBA00022908"/>
    </source>
</evidence>
<keyword evidence="3" id="KW-0238">DNA-binding</keyword>
<dbReference type="PANTHER" id="PTHR30349:SF64">
    <property type="entry name" value="PROPHAGE INTEGRASE INTD-RELATED"/>
    <property type="match status" value="1"/>
</dbReference>
<evidence type="ECO:0000256" key="1">
    <source>
        <dbReference type="ARBA" id="ARBA00008857"/>
    </source>
</evidence>
<sequence length="411" mass="46368">MADVYDRWHLSRPPADAEPCEAHSTKTATVYPSAEHGVGKRWQVRYRDLSGKQCKENFEKRTAADSRAAKVKAELDGGTFVNRELGKQKFKAVAERWQETAVHRERTETNVERALRLHIYPTFGNRQIGSIQRADGQKWIKDRSAVIAPSTFATPWNVCTSILKMAHQEGIIPKYPWEGLKPPEVFYPEIHPLDPEAVKALIATASPRYRALVRQAASTGLRQGELFGLEDDEPTGTVAVKQQLIGPDKGVPYLGEPKTKQSYRAVPQGQSVVDEVERHRKEFPPKVVYIEDRTNPRKPVWRHARLLYTSETGGAIRRGSWAKVWARNIKRANAYLAKSGSKVRVPEGTTLHDLRHFYASVLIKNGATPKQVQMRLGHAKPSITLNVYTHLWEAEADRTADMMEAVLSDVP</sequence>
<dbReference type="PROSITE" id="PS51898">
    <property type="entry name" value="TYR_RECOMBINASE"/>
    <property type="match status" value="1"/>
</dbReference>
<evidence type="ECO:0000313" key="6">
    <source>
        <dbReference type="EMBL" id="QHA04488.1"/>
    </source>
</evidence>
<gene>
    <name evidence="6" type="ORF">GQF42_15415</name>
</gene>
<dbReference type="InterPro" id="IPR010998">
    <property type="entry name" value="Integrase_recombinase_N"/>
</dbReference>
<dbReference type="Proteomes" id="UP000436138">
    <property type="component" value="Chromosome"/>
</dbReference>
<dbReference type="InterPro" id="IPR011010">
    <property type="entry name" value="DNA_brk_join_enz"/>
</dbReference>
<protein>
    <submittedName>
        <fullName evidence="6">Tyrosine-type recombinase/integrase</fullName>
    </submittedName>
</protein>
<dbReference type="InterPro" id="IPR004107">
    <property type="entry name" value="Integrase_SAM-like_N"/>
</dbReference>
<dbReference type="CDD" id="cd01189">
    <property type="entry name" value="INT_ICEBs1_C_like"/>
    <property type="match status" value="1"/>
</dbReference>
<evidence type="ECO:0000256" key="3">
    <source>
        <dbReference type="ARBA" id="ARBA00023125"/>
    </source>
</evidence>
<dbReference type="InterPro" id="IPR050090">
    <property type="entry name" value="Tyrosine_recombinase_XerCD"/>
</dbReference>
<feature type="domain" description="Tyr recombinase" evidence="5">
    <location>
        <begin position="188"/>
        <end position="401"/>
    </location>
</feature>
<dbReference type="GO" id="GO:0003677">
    <property type="term" value="F:DNA binding"/>
    <property type="evidence" value="ECO:0007669"/>
    <property type="project" value="UniProtKB-KW"/>
</dbReference>
<dbReference type="GO" id="GO:0006310">
    <property type="term" value="P:DNA recombination"/>
    <property type="evidence" value="ECO:0007669"/>
    <property type="project" value="UniProtKB-KW"/>
</dbReference>
<dbReference type="SUPFAM" id="SSF56349">
    <property type="entry name" value="DNA breaking-rejoining enzymes"/>
    <property type="match status" value="1"/>
</dbReference>
<dbReference type="PANTHER" id="PTHR30349">
    <property type="entry name" value="PHAGE INTEGRASE-RELATED"/>
    <property type="match status" value="1"/>
</dbReference>
<dbReference type="InterPro" id="IPR002104">
    <property type="entry name" value="Integrase_catalytic"/>
</dbReference>
<accession>A0A6I6MUX1</accession>
<dbReference type="Pfam" id="PF00589">
    <property type="entry name" value="Phage_integrase"/>
    <property type="match status" value="1"/>
</dbReference>
<dbReference type="Gene3D" id="1.10.150.130">
    <property type="match status" value="1"/>
</dbReference>
<evidence type="ECO:0000256" key="4">
    <source>
        <dbReference type="ARBA" id="ARBA00023172"/>
    </source>
</evidence>
<dbReference type="GO" id="GO:0015074">
    <property type="term" value="P:DNA integration"/>
    <property type="evidence" value="ECO:0007669"/>
    <property type="project" value="UniProtKB-KW"/>
</dbReference>
<reference evidence="6 7" key="1">
    <citation type="submission" date="2019-12" db="EMBL/GenBank/DDBJ databases">
        <title>Streptomyces sp. strain T44 isolated from rhizosphere soil of Broussonetia papyrifera.</title>
        <authorList>
            <person name="Mo P."/>
        </authorList>
    </citation>
    <scope>NUCLEOTIDE SEQUENCE [LARGE SCALE GENOMIC DNA]</scope>
    <source>
        <strain evidence="6 7">T44</strain>
    </source>
</reference>
<comment type="similarity">
    <text evidence="1">Belongs to the 'phage' integrase family.</text>
</comment>
<keyword evidence="2" id="KW-0229">DNA integration</keyword>
<proteinExistence type="inferred from homology"/>
<dbReference type="Gene3D" id="1.10.443.10">
    <property type="entry name" value="Intergrase catalytic core"/>
    <property type="match status" value="1"/>
</dbReference>
<dbReference type="Pfam" id="PF14659">
    <property type="entry name" value="Phage_int_SAM_3"/>
    <property type="match status" value="1"/>
</dbReference>
<keyword evidence="4" id="KW-0233">DNA recombination</keyword>
<dbReference type="AlphaFoldDB" id="A0A6I6MUX1"/>
<name>A0A6I6MUX1_9ACTN</name>
<evidence type="ECO:0000259" key="5">
    <source>
        <dbReference type="PROSITE" id="PS51898"/>
    </source>
</evidence>
<evidence type="ECO:0000313" key="7">
    <source>
        <dbReference type="Proteomes" id="UP000436138"/>
    </source>
</evidence>